<feature type="compositionally biased region" description="Low complexity" evidence="5">
    <location>
        <begin position="402"/>
        <end position="413"/>
    </location>
</feature>
<dbReference type="FunCoup" id="A0A316YJN3">
    <property type="interactions" value="40"/>
</dbReference>
<dbReference type="InterPro" id="IPR039542">
    <property type="entry name" value="Erv_N"/>
</dbReference>
<dbReference type="GO" id="GO:0006888">
    <property type="term" value="P:endoplasmic reticulum to Golgi vesicle-mediated transport"/>
    <property type="evidence" value="ECO:0007669"/>
    <property type="project" value="TreeGrafter"/>
</dbReference>
<keyword evidence="4 6" id="KW-0472">Membrane</keyword>
<comment type="subcellular location">
    <subcellularLocation>
        <location evidence="1">Membrane</location>
    </subcellularLocation>
</comment>
<feature type="region of interest" description="Disordered" evidence="5">
    <location>
        <begin position="428"/>
        <end position="452"/>
    </location>
</feature>
<reference evidence="9 10" key="1">
    <citation type="journal article" date="2018" name="Mol. Biol. Evol.">
        <title>Broad Genomic Sampling Reveals a Smut Pathogenic Ancestry of the Fungal Clade Ustilaginomycotina.</title>
        <authorList>
            <person name="Kijpornyongpan T."/>
            <person name="Mondo S.J."/>
            <person name="Barry K."/>
            <person name="Sandor L."/>
            <person name="Lee J."/>
            <person name="Lipzen A."/>
            <person name="Pangilinan J."/>
            <person name="LaButti K."/>
            <person name="Hainaut M."/>
            <person name="Henrissat B."/>
            <person name="Grigoriev I.V."/>
            <person name="Spatafora J.W."/>
            <person name="Aime M.C."/>
        </authorList>
    </citation>
    <scope>NUCLEOTIDE SEQUENCE [LARGE SCALE GENOMIC DNA]</scope>
    <source>
        <strain evidence="9 10">MCA 4198</strain>
    </source>
</reference>
<dbReference type="EMBL" id="KZ819637">
    <property type="protein sequence ID" value="PWN89627.1"/>
    <property type="molecule type" value="Genomic_DNA"/>
</dbReference>
<keyword evidence="3 6" id="KW-1133">Transmembrane helix</keyword>
<evidence type="ECO:0000256" key="4">
    <source>
        <dbReference type="ARBA" id="ARBA00023136"/>
    </source>
</evidence>
<dbReference type="RefSeq" id="XP_025376825.1">
    <property type="nucleotide sequence ID" value="XM_025525188.1"/>
</dbReference>
<proteinExistence type="predicted"/>
<evidence type="ECO:0000256" key="6">
    <source>
        <dbReference type="SAM" id="Phobius"/>
    </source>
</evidence>
<dbReference type="Proteomes" id="UP000245768">
    <property type="component" value="Unassembled WGS sequence"/>
</dbReference>
<dbReference type="PANTHER" id="PTHR10984:SF81">
    <property type="entry name" value="ER-DERIVED VESICLES PROTEIN ERV41"/>
    <property type="match status" value="1"/>
</dbReference>
<accession>A0A316YJN3</accession>
<evidence type="ECO:0000259" key="8">
    <source>
        <dbReference type="Pfam" id="PF13850"/>
    </source>
</evidence>
<dbReference type="InterPro" id="IPR045888">
    <property type="entry name" value="Erv"/>
</dbReference>
<dbReference type="Pfam" id="PF13850">
    <property type="entry name" value="ERGIC_N"/>
    <property type="match status" value="1"/>
</dbReference>
<dbReference type="GO" id="GO:0030134">
    <property type="term" value="C:COPII-coated ER to Golgi transport vesicle"/>
    <property type="evidence" value="ECO:0007669"/>
    <property type="project" value="TreeGrafter"/>
</dbReference>
<feature type="transmembrane region" description="Helical" evidence="6">
    <location>
        <begin position="37"/>
        <end position="56"/>
    </location>
</feature>
<dbReference type="Pfam" id="PF07970">
    <property type="entry name" value="COPIIcoated_ERV"/>
    <property type="match status" value="1"/>
</dbReference>
<keyword evidence="2 6" id="KW-0812">Transmembrane</keyword>
<feature type="transmembrane region" description="Helical" evidence="6">
    <location>
        <begin position="316"/>
        <end position="335"/>
    </location>
</feature>
<sequence length="452" mass="50255">MEEKNPLLDQLDKLPQIRQFDAFPKTQPLYRKRSSRGGALTIAVILCLIVLCWNEARDYLYGQQHTSFKVDNHIEQEMQINFDATVAMPCHYLTIDIRDAVGDRLHISDSEFQKDGTTFEIGHAGRIDSIPQRDLSVGGTISASKKKNSKSMFQKEGRPAGPHQASFSRTSHIVPDGPACRIFGSMNAKKVTGNLHITTLGHGYWSWEHTDHSLMNLSHVIHEFSFGPYFPQISQPLDASVEMSKEHFAVFQYFVSIIPTTFIDAWGRRLNTNQYSVNDYTRTVEHGMGVPGIFIKYDVEPLIMTIRERTTTLTQFLVRLAGILGGVWVCAGFGLRVGDRIMRVAGKTLGSGEQETSPEQYAASYSSAYARSSGLTGISSRAPGVPSYNHHNNQVPHRWMDGSPASASSASGFMSGVRDKTASAFGTLTGGASHRHTESMQQRIYSEEGRAW</sequence>
<evidence type="ECO:0000256" key="5">
    <source>
        <dbReference type="SAM" id="MobiDB-lite"/>
    </source>
</evidence>
<evidence type="ECO:0000313" key="10">
    <source>
        <dbReference type="Proteomes" id="UP000245768"/>
    </source>
</evidence>
<dbReference type="PANTHER" id="PTHR10984">
    <property type="entry name" value="ENDOPLASMIC RETICULUM-GOLGI INTERMEDIATE COMPARTMENT PROTEIN"/>
    <property type="match status" value="1"/>
</dbReference>
<evidence type="ECO:0000256" key="3">
    <source>
        <dbReference type="ARBA" id="ARBA00022989"/>
    </source>
</evidence>
<dbReference type="STRING" id="215250.A0A316YJN3"/>
<dbReference type="InParanoid" id="A0A316YJN3"/>
<feature type="region of interest" description="Disordered" evidence="5">
    <location>
        <begin position="139"/>
        <end position="170"/>
    </location>
</feature>
<dbReference type="GO" id="GO:0005789">
    <property type="term" value="C:endoplasmic reticulum membrane"/>
    <property type="evidence" value="ECO:0007669"/>
    <property type="project" value="TreeGrafter"/>
</dbReference>
<organism evidence="9 10">
    <name type="scientific">Acaromyces ingoldii</name>
    <dbReference type="NCBI Taxonomy" id="215250"/>
    <lineage>
        <taxon>Eukaryota</taxon>
        <taxon>Fungi</taxon>
        <taxon>Dikarya</taxon>
        <taxon>Basidiomycota</taxon>
        <taxon>Ustilaginomycotina</taxon>
        <taxon>Exobasidiomycetes</taxon>
        <taxon>Exobasidiales</taxon>
        <taxon>Cryptobasidiaceae</taxon>
        <taxon>Acaromyces</taxon>
    </lineage>
</organism>
<dbReference type="InterPro" id="IPR012936">
    <property type="entry name" value="Erv_C"/>
</dbReference>
<evidence type="ECO:0000313" key="9">
    <source>
        <dbReference type="EMBL" id="PWN89627.1"/>
    </source>
</evidence>
<dbReference type="OrthoDB" id="5541786at2759"/>
<dbReference type="GO" id="GO:0006890">
    <property type="term" value="P:retrograde vesicle-mediated transport, Golgi to endoplasmic reticulum"/>
    <property type="evidence" value="ECO:0007669"/>
    <property type="project" value="TreeGrafter"/>
</dbReference>
<feature type="domain" description="Endoplasmic reticulum vesicle transporter C-terminal" evidence="7">
    <location>
        <begin position="179"/>
        <end position="332"/>
    </location>
</feature>
<dbReference type="GeneID" id="37047104"/>
<keyword evidence="10" id="KW-1185">Reference proteome</keyword>
<name>A0A316YJN3_9BASI</name>
<dbReference type="AlphaFoldDB" id="A0A316YJN3"/>
<evidence type="ECO:0000256" key="1">
    <source>
        <dbReference type="ARBA" id="ARBA00004370"/>
    </source>
</evidence>
<evidence type="ECO:0000256" key="2">
    <source>
        <dbReference type="ARBA" id="ARBA00022692"/>
    </source>
</evidence>
<protein>
    <submittedName>
        <fullName evidence="9">DUF1692-domain-containing protein</fullName>
    </submittedName>
</protein>
<evidence type="ECO:0000259" key="7">
    <source>
        <dbReference type="Pfam" id="PF07970"/>
    </source>
</evidence>
<gene>
    <name evidence="9" type="ORF">FA10DRAFT_302946</name>
</gene>
<feature type="region of interest" description="Disordered" evidence="5">
    <location>
        <begin position="381"/>
        <end position="413"/>
    </location>
</feature>
<feature type="domain" description="Endoplasmic reticulum vesicle transporter N-terminal" evidence="8">
    <location>
        <begin position="17"/>
        <end position="104"/>
    </location>
</feature>
<dbReference type="GO" id="GO:0000139">
    <property type="term" value="C:Golgi membrane"/>
    <property type="evidence" value="ECO:0007669"/>
    <property type="project" value="TreeGrafter"/>
</dbReference>